<protein>
    <recommendedName>
        <fullName evidence="10">Phosphate transport system permease protein</fullName>
    </recommendedName>
</protein>
<feature type="transmembrane region" description="Helical" evidence="9">
    <location>
        <begin position="305"/>
        <end position="330"/>
    </location>
</feature>
<dbReference type="PANTHER" id="PTHR30425:SF1">
    <property type="entry name" value="PHOSPHATE TRANSPORT SYSTEM PERMEASE PROTEIN PSTC"/>
    <property type="match status" value="1"/>
</dbReference>
<evidence type="ECO:0000256" key="5">
    <source>
        <dbReference type="ARBA" id="ARBA00022592"/>
    </source>
</evidence>
<feature type="compositionally biased region" description="Basic and acidic residues" evidence="11">
    <location>
        <begin position="7"/>
        <end position="20"/>
    </location>
</feature>
<evidence type="ECO:0000256" key="4">
    <source>
        <dbReference type="ARBA" id="ARBA00022475"/>
    </source>
</evidence>
<keyword evidence="7 9" id="KW-1133">Transmembrane helix</keyword>
<feature type="transmembrane region" description="Helical" evidence="9">
    <location>
        <begin position="127"/>
        <end position="151"/>
    </location>
</feature>
<evidence type="ECO:0000256" key="8">
    <source>
        <dbReference type="ARBA" id="ARBA00023136"/>
    </source>
</evidence>
<comment type="subcellular location">
    <subcellularLocation>
        <location evidence="1 9">Cell membrane</location>
        <topology evidence="1 9">Multi-pass membrane protein</topology>
    </subcellularLocation>
</comment>
<comment type="caution">
    <text evidence="13">The sequence shown here is derived from an EMBL/GenBank/DDBJ whole genome shotgun (WGS) entry which is preliminary data.</text>
</comment>
<evidence type="ECO:0000313" key="14">
    <source>
        <dbReference type="Proteomes" id="UP001589750"/>
    </source>
</evidence>
<keyword evidence="6 9" id="KW-0812">Transmembrane</keyword>
<gene>
    <name evidence="13" type="primary">pstC</name>
    <name evidence="13" type="ORF">ACFFRI_10950</name>
</gene>
<dbReference type="InterPro" id="IPR051124">
    <property type="entry name" value="Phosphate_Transport_Permease"/>
</dbReference>
<dbReference type="InterPro" id="IPR035906">
    <property type="entry name" value="MetI-like_sf"/>
</dbReference>
<keyword evidence="3 9" id="KW-0813">Transport</keyword>
<evidence type="ECO:0000256" key="9">
    <source>
        <dbReference type="RuleBase" id="RU363032"/>
    </source>
</evidence>
<proteinExistence type="inferred from homology"/>
<feature type="transmembrane region" description="Helical" evidence="9">
    <location>
        <begin position="188"/>
        <end position="210"/>
    </location>
</feature>
<dbReference type="PROSITE" id="PS50928">
    <property type="entry name" value="ABC_TM1"/>
    <property type="match status" value="1"/>
</dbReference>
<dbReference type="RefSeq" id="WP_140007831.1">
    <property type="nucleotide sequence ID" value="NZ_JBHMDG010000012.1"/>
</dbReference>
<comment type="similarity">
    <text evidence="2 10">Belongs to the binding-protein-dependent transport system permease family. CysTW subfamily.</text>
</comment>
<feature type="region of interest" description="Disordered" evidence="11">
    <location>
        <begin position="1"/>
        <end position="20"/>
    </location>
</feature>
<sequence>MTTTLSDLDRPQPDEVDVKARPISRRSTGADAVFANSARVVGASVLVITGGVGLFLGYQAIPTFKRYGFGFFTEQQWSPDTDTIGIAAVLVGTFQVALVAMVIAFPLALATALYISEYAPVKLKATLVSMVDLMAAVPSIIYGLFVFLLIMPHAADLSIWFDRNLGWLPIFSVPGGEADSPLPALSQYGFSAFVAGIAVSMMVMPMACAVMRQVFSQTPPGEKEAALALGASTWGMVRTVVLPFGRGGIIGGTMLAMGRALGETIAVALILSPSFEIKASLTEKGGSTISSLIANRFGDATSTQLSALLAAGLVLFLITLGINTMAAIVVNRSRSGADTD</sequence>
<evidence type="ECO:0000256" key="10">
    <source>
        <dbReference type="RuleBase" id="RU363054"/>
    </source>
</evidence>
<name>A0ABV5KCG9_9ACTN</name>
<keyword evidence="14" id="KW-1185">Reference proteome</keyword>
<feature type="domain" description="ABC transmembrane type-1" evidence="12">
    <location>
        <begin position="90"/>
        <end position="326"/>
    </location>
</feature>
<keyword evidence="5 10" id="KW-0592">Phosphate transport</keyword>
<comment type="caution">
    <text evidence="10">Lacks conserved residue(s) required for the propagation of feature annotation.</text>
</comment>
<evidence type="ECO:0000259" key="12">
    <source>
        <dbReference type="PROSITE" id="PS50928"/>
    </source>
</evidence>
<dbReference type="NCBIfam" id="TIGR02138">
    <property type="entry name" value="phosphate_pstC"/>
    <property type="match status" value="1"/>
</dbReference>
<organism evidence="13 14">
    <name type="scientific">Nocardioides plantarum</name>
    <dbReference type="NCBI Taxonomy" id="29299"/>
    <lineage>
        <taxon>Bacteria</taxon>
        <taxon>Bacillati</taxon>
        <taxon>Actinomycetota</taxon>
        <taxon>Actinomycetes</taxon>
        <taxon>Propionibacteriales</taxon>
        <taxon>Nocardioidaceae</taxon>
        <taxon>Nocardioides</taxon>
    </lineage>
</organism>
<dbReference type="Pfam" id="PF00528">
    <property type="entry name" value="BPD_transp_1"/>
    <property type="match status" value="1"/>
</dbReference>
<dbReference type="CDD" id="cd06261">
    <property type="entry name" value="TM_PBP2"/>
    <property type="match status" value="1"/>
</dbReference>
<evidence type="ECO:0000256" key="7">
    <source>
        <dbReference type="ARBA" id="ARBA00022989"/>
    </source>
</evidence>
<dbReference type="InterPro" id="IPR011864">
    <property type="entry name" value="Phosphate_PstC"/>
</dbReference>
<reference evidence="13 14" key="1">
    <citation type="submission" date="2024-09" db="EMBL/GenBank/DDBJ databases">
        <authorList>
            <person name="Sun Q."/>
            <person name="Mori K."/>
        </authorList>
    </citation>
    <scope>NUCLEOTIDE SEQUENCE [LARGE SCALE GENOMIC DNA]</scope>
    <source>
        <strain evidence="13 14">JCM 9626</strain>
    </source>
</reference>
<dbReference type="EMBL" id="JBHMDG010000012">
    <property type="protein sequence ID" value="MFB9313560.1"/>
    <property type="molecule type" value="Genomic_DNA"/>
</dbReference>
<comment type="function">
    <text evidence="10">Part of the binding-protein-dependent transport system for phosphate; probably responsible for the translocation of the substrate across the membrane.</text>
</comment>
<dbReference type="InterPro" id="IPR000515">
    <property type="entry name" value="MetI-like"/>
</dbReference>
<dbReference type="Proteomes" id="UP001589750">
    <property type="component" value="Unassembled WGS sequence"/>
</dbReference>
<keyword evidence="8 9" id="KW-0472">Membrane</keyword>
<evidence type="ECO:0000256" key="1">
    <source>
        <dbReference type="ARBA" id="ARBA00004651"/>
    </source>
</evidence>
<accession>A0ABV5KCG9</accession>
<dbReference type="PANTHER" id="PTHR30425">
    <property type="entry name" value="PHOSPHATE TRANSPORT SYSTEM PERMEASE PROTEIN PST"/>
    <property type="match status" value="1"/>
</dbReference>
<dbReference type="SUPFAM" id="SSF161098">
    <property type="entry name" value="MetI-like"/>
    <property type="match status" value="1"/>
</dbReference>
<evidence type="ECO:0000256" key="2">
    <source>
        <dbReference type="ARBA" id="ARBA00007069"/>
    </source>
</evidence>
<evidence type="ECO:0000256" key="6">
    <source>
        <dbReference type="ARBA" id="ARBA00022692"/>
    </source>
</evidence>
<evidence type="ECO:0000256" key="11">
    <source>
        <dbReference type="SAM" id="MobiDB-lite"/>
    </source>
</evidence>
<feature type="transmembrane region" description="Helical" evidence="9">
    <location>
        <begin position="40"/>
        <end position="61"/>
    </location>
</feature>
<feature type="transmembrane region" description="Helical" evidence="9">
    <location>
        <begin position="84"/>
        <end position="115"/>
    </location>
</feature>
<keyword evidence="4 10" id="KW-1003">Cell membrane</keyword>
<dbReference type="Gene3D" id="1.10.3720.10">
    <property type="entry name" value="MetI-like"/>
    <property type="match status" value="1"/>
</dbReference>
<evidence type="ECO:0000313" key="13">
    <source>
        <dbReference type="EMBL" id="MFB9313560.1"/>
    </source>
</evidence>
<evidence type="ECO:0000256" key="3">
    <source>
        <dbReference type="ARBA" id="ARBA00022448"/>
    </source>
</evidence>